<feature type="region of interest" description="Disordered" evidence="1">
    <location>
        <begin position="145"/>
        <end position="182"/>
    </location>
</feature>
<feature type="compositionally biased region" description="Low complexity" evidence="1">
    <location>
        <begin position="451"/>
        <end position="473"/>
    </location>
</feature>
<dbReference type="VEuPathDB" id="FungiDB:AMAG_01890"/>
<feature type="compositionally biased region" description="Basic and acidic residues" evidence="1">
    <location>
        <begin position="577"/>
        <end position="605"/>
    </location>
</feature>
<dbReference type="EMBL" id="GG745330">
    <property type="protein sequence ID" value="KNE56047.1"/>
    <property type="molecule type" value="Genomic_DNA"/>
</dbReference>
<feature type="compositionally biased region" description="Acidic residues" evidence="1">
    <location>
        <begin position="441"/>
        <end position="450"/>
    </location>
</feature>
<evidence type="ECO:0000256" key="1">
    <source>
        <dbReference type="SAM" id="MobiDB-lite"/>
    </source>
</evidence>
<feature type="compositionally biased region" description="Basic residues" evidence="1">
    <location>
        <begin position="557"/>
        <end position="566"/>
    </location>
</feature>
<dbReference type="Proteomes" id="UP000054350">
    <property type="component" value="Unassembled WGS sequence"/>
</dbReference>
<proteinExistence type="predicted"/>
<accession>A0A0L0S0A7</accession>
<dbReference type="OrthoDB" id="10554309at2759"/>
<feature type="compositionally biased region" description="Low complexity" evidence="1">
    <location>
        <begin position="168"/>
        <end position="179"/>
    </location>
</feature>
<feature type="compositionally biased region" description="Low complexity" evidence="1">
    <location>
        <begin position="266"/>
        <end position="280"/>
    </location>
</feature>
<feature type="region of interest" description="Disordered" evidence="1">
    <location>
        <begin position="493"/>
        <end position="620"/>
    </location>
</feature>
<sequence length="620" mass="64784">MAKNKRLSATGAKSRKPQPRNSPKNKKRASTSRVPDTAAAEVAPVVTLTDDAVTDQDTSAADQDTSVIDDDTLPTVEVVEDADGKDEPEAHAEQEEDDAVPAVAPATDEPVPQVVEPVVEEPVEEPVGAEPVVTKPVVNEPAVEPVPAAPIASKHLEPEPAPERRRTASTASSRAPDATFGGATGAPSMIRIYFPSSVASNKLQSSMEFMLAPSTTDGKTPSFTLRRVPKVTVTSKMPFVLVEQHHAEKLLTMRKELLIKDHAEPKAAASAAPRARTVSAHSRVSGAEERSESVWMLEFASDSEDNGHVHYVDEQGVEHDACLVGDDKIEELPSESAPAPETVAPEDEQTPADAAPVSEPVEAPQESALQEPVPQEPTPVADATPSPSDSAAPSVTDPPAPAAPAPAVTESTPAASPAPAEPAISEPVAESVARALSPADADADPDDDPATDSAVVTESAATSASLPRAAAALPHKDSKDKLMVRLKRSFLSLRRKPSSASLASSSTLARRASDSSSSADEGDEKKVSESRGSATLARGSAATLPRASGGKEGKPSLLKKLRHRVSKLGSDSDDEEHEAKKAAKKAAKAEKKAQKLLRKQEKEAAKNAAGARKSRFGSSA</sequence>
<dbReference type="AlphaFoldDB" id="A0A0L0S0A7"/>
<feature type="region of interest" description="Disordered" evidence="1">
    <location>
        <begin position="1"/>
        <end position="110"/>
    </location>
</feature>
<feature type="compositionally biased region" description="Low complexity" evidence="1">
    <location>
        <begin position="100"/>
        <end position="110"/>
    </location>
</feature>
<feature type="compositionally biased region" description="Basic residues" evidence="1">
    <location>
        <begin position="13"/>
        <end position="30"/>
    </location>
</feature>
<protein>
    <submittedName>
        <fullName evidence="2">Uncharacterized protein</fullName>
    </submittedName>
</protein>
<evidence type="ECO:0000313" key="3">
    <source>
        <dbReference type="Proteomes" id="UP000054350"/>
    </source>
</evidence>
<name>A0A0L0S0A7_ALLM3</name>
<feature type="compositionally biased region" description="Low complexity" evidence="1">
    <location>
        <begin position="379"/>
        <end position="395"/>
    </location>
</feature>
<feature type="compositionally biased region" description="Basic and acidic residues" evidence="1">
    <location>
        <begin position="154"/>
        <end position="166"/>
    </location>
</feature>
<feature type="compositionally biased region" description="Low complexity" evidence="1">
    <location>
        <begin position="405"/>
        <end position="440"/>
    </location>
</feature>
<feature type="region of interest" description="Disordered" evidence="1">
    <location>
        <begin position="330"/>
        <end position="481"/>
    </location>
</feature>
<gene>
    <name evidence="2" type="ORF">AMAG_01890</name>
</gene>
<reference evidence="3" key="2">
    <citation type="submission" date="2009-11" db="EMBL/GenBank/DDBJ databases">
        <title>The Genome Sequence of Allomyces macrogynus strain ATCC 38327.</title>
        <authorList>
            <consortium name="The Broad Institute Genome Sequencing Platform"/>
            <person name="Russ C."/>
            <person name="Cuomo C."/>
            <person name="Shea T."/>
            <person name="Young S.K."/>
            <person name="Zeng Q."/>
            <person name="Koehrsen M."/>
            <person name="Haas B."/>
            <person name="Borodovsky M."/>
            <person name="Guigo R."/>
            <person name="Alvarado L."/>
            <person name="Berlin A."/>
            <person name="Borenstein D."/>
            <person name="Chen Z."/>
            <person name="Engels R."/>
            <person name="Freedman E."/>
            <person name="Gellesch M."/>
            <person name="Goldberg J."/>
            <person name="Griggs A."/>
            <person name="Gujja S."/>
            <person name="Heiman D."/>
            <person name="Hepburn T."/>
            <person name="Howarth C."/>
            <person name="Jen D."/>
            <person name="Larson L."/>
            <person name="Lewis B."/>
            <person name="Mehta T."/>
            <person name="Park D."/>
            <person name="Pearson M."/>
            <person name="Roberts A."/>
            <person name="Saif S."/>
            <person name="Shenoy N."/>
            <person name="Sisk P."/>
            <person name="Stolte C."/>
            <person name="Sykes S."/>
            <person name="Walk T."/>
            <person name="White J."/>
            <person name="Yandava C."/>
            <person name="Burger G."/>
            <person name="Gray M.W."/>
            <person name="Holland P.W.H."/>
            <person name="King N."/>
            <person name="Lang F.B.F."/>
            <person name="Roger A.J."/>
            <person name="Ruiz-Trillo I."/>
            <person name="Lander E."/>
            <person name="Nusbaum C."/>
        </authorList>
    </citation>
    <scope>NUCLEOTIDE SEQUENCE [LARGE SCALE GENOMIC DNA]</scope>
    <source>
        <strain evidence="3">ATCC 38327</strain>
    </source>
</reference>
<feature type="compositionally biased region" description="Low complexity" evidence="1">
    <location>
        <begin position="498"/>
        <end position="519"/>
    </location>
</feature>
<evidence type="ECO:0000313" key="2">
    <source>
        <dbReference type="EMBL" id="KNE56047.1"/>
    </source>
</evidence>
<reference evidence="2 3" key="1">
    <citation type="submission" date="2009-11" db="EMBL/GenBank/DDBJ databases">
        <title>Annotation of Allomyces macrogynus ATCC 38327.</title>
        <authorList>
            <consortium name="The Broad Institute Genome Sequencing Platform"/>
            <person name="Russ C."/>
            <person name="Cuomo C."/>
            <person name="Burger G."/>
            <person name="Gray M.W."/>
            <person name="Holland P.W.H."/>
            <person name="King N."/>
            <person name="Lang F.B.F."/>
            <person name="Roger A.J."/>
            <person name="Ruiz-Trillo I."/>
            <person name="Young S.K."/>
            <person name="Zeng Q."/>
            <person name="Gargeya S."/>
            <person name="Fitzgerald M."/>
            <person name="Haas B."/>
            <person name="Abouelleil A."/>
            <person name="Alvarado L."/>
            <person name="Arachchi H.M."/>
            <person name="Berlin A."/>
            <person name="Chapman S.B."/>
            <person name="Gearin G."/>
            <person name="Goldberg J."/>
            <person name="Griggs A."/>
            <person name="Gujja S."/>
            <person name="Hansen M."/>
            <person name="Heiman D."/>
            <person name="Howarth C."/>
            <person name="Larimer J."/>
            <person name="Lui A."/>
            <person name="MacDonald P.J.P."/>
            <person name="McCowen C."/>
            <person name="Montmayeur A."/>
            <person name="Murphy C."/>
            <person name="Neiman D."/>
            <person name="Pearson M."/>
            <person name="Priest M."/>
            <person name="Roberts A."/>
            <person name="Saif S."/>
            <person name="Shea T."/>
            <person name="Sisk P."/>
            <person name="Stolte C."/>
            <person name="Sykes S."/>
            <person name="Wortman J."/>
            <person name="Nusbaum C."/>
            <person name="Birren B."/>
        </authorList>
    </citation>
    <scope>NUCLEOTIDE SEQUENCE [LARGE SCALE GENOMIC DNA]</scope>
    <source>
        <strain evidence="2 3">ATCC 38327</strain>
    </source>
</reference>
<feature type="region of interest" description="Disordered" evidence="1">
    <location>
        <begin position="264"/>
        <end position="292"/>
    </location>
</feature>
<feature type="compositionally biased region" description="Low complexity" evidence="1">
    <location>
        <begin position="49"/>
        <end position="66"/>
    </location>
</feature>
<feature type="compositionally biased region" description="Acidic residues" evidence="1">
    <location>
        <begin position="67"/>
        <end position="84"/>
    </location>
</feature>
<keyword evidence="3" id="KW-1185">Reference proteome</keyword>
<organism evidence="2 3">
    <name type="scientific">Allomyces macrogynus (strain ATCC 38327)</name>
    <name type="common">Allomyces javanicus var. macrogynus</name>
    <dbReference type="NCBI Taxonomy" id="578462"/>
    <lineage>
        <taxon>Eukaryota</taxon>
        <taxon>Fungi</taxon>
        <taxon>Fungi incertae sedis</taxon>
        <taxon>Blastocladiomycota</taxon>
        <taxon>Blastocladiomycetes</taxon>
        <taxon>Blastocladiales</taxon>
        <taxon>Blastocladiaceae</taxon>
        <taxon>Allomyces</taxon>
    </lineage>
</organism>